<dbReference type="EMBL" id="JAKWBI020000590">
    <property type="protein sequence ID" value="KAJ2893539.1"/>
    <property type="molecule type" value="Genomic_DNA"/>
</dbReference>
<accession>A0AAD5RGM4</accession>
<feature type="region of interest" description="Disordered" evidence="1">
    <location>
        <begin position="334"/>
        <end position="358"/>
    </location>
</feature>
<comment type="caution">
    <text evidence="3">The sequence shown here is derived from an EMBL/GenBank/DDBJ whole genome shotgun (WGS) entry which is preliminary data.</text>
</comment>
<dbReference type="Pfam" id="PF14420">
    <property type="entry name" value="Clr5"/>
    <property type="match status" value="1"/>
</dbReference>
<feature type="compositionally biased region" description="Basic residues" evidence="1">
    <location>
        <begin position="61"/>
        <end position="84"/>
    </location>
</feature>
<feature type="compositionally biased region" description="Low complexity" evidence="1">
    <location>
        <begin position="127"/>
        <end position="142"/>
    </location>
</feature>
<evidence type="ECO:0000313" key="4">
    <source>
        <dbReference type="Proteomes" id="UP001201980"/>
    </source>
</evidence>
<organism evidence="3 4">
    <name type="scientific">Zalerion maritima</name>
    <dbReference type="NCBI Taxonomy" id="339359"/>
    <lineage>
        <taxon>Eukaryota</taxon>
        <taxon>Fungi</taxon>
        <taxon>Dikarya</taxon>
        <taxon>Ascomycota</taxon>
        <taxon>Pezizomycotina</taxon>
        <taxon>Sordariomycetes</taxon>
        <taxon>Lulworthiomycetidae</taxon>
        <taxon>Lulworthiales</taxon>
        <taxon>Lulworthiaceae</taxon>
        <taxon>Zalerion</taxon>
    </lineage>
</organism>
<reference evidence="3" key="1">
    <citation type="submission" date="2022-07" db="EMBL/GenBank/DDBJ databases">
        <title>Draft genome sequence of Zalerion maritima ATCC 34329, a (micro)plastics degrading marine fungus.</title>
        <authorList>
            <person name="Paco A."/>
            <person name="Goncalves M.F.M."/>
            <person name="Rocha-Santos T.A.P."/>
            <person name="Alves A."/>
        </authorList>
    </citation>
    <scope>NUCLEOTIDE SEQUENCE</scope>
    <source>
        <strain evidence="3">ATCC 34329</strain>
    </source>
</reference>
<proteinExistence type="predicted"/>
<feature type="compositionally biased region" description="Pro residues" evidence="1">
    <location>
        <begin position="106"/>
        <end position="125"/>
    </location>
</feature>
<keyword evidence="4" id="KW-1185">Reference proteome</keyword>
<dbReference type="InterPro" id="IPR025676">
    <property type="entry name" value="Clr5_dom"/>
</dbReference>
<protein>
    <recommendedName>
        <fullName evidence="2">Clr5 domain-containing protein</fullName>
    </recommendedName>
</protein>
<name>A0AAD5RGM4_9PEZI</name>
<dbReference type="Proteomes" id="UP001201980">
    <property type="component" value="Unassembled WGS sequence"/>
</dbReference>
<feature type="region of interest" description="Disordered" evidence="1">
    <location>
        <begin position="61"/>
        <end position="154"/>
    </location>
</feature>
<feature type="domain" description="Clr5" evidence="2">
    <location>
        <begin position="21"/>
        <end position="67"/>
    </location>
</feature>
<gene>
    <name evidence="3" type="ORF">MKZ38_008493</name>
</gene>
<dbReference type="AlphaFoldDB" id="A0AAD5RGM4"/>
<evidence type="ECO:0000313" key="3">
    <source>
        <dbReference type="EMBL" id="KAJ2893539.1"/>
    </source>
</evidence>
<evidence type="ECO:0000259" key="2">
    <source>
        <dbReference type="Pfam" id="PF14420"/>
    </source>
</evidence>
<evidence type="ECO:0000256" key="1">
    <source>
        <dbReference type="SAM" id="MobiDB-lite"/>
    </source>
</evidence>
<sequence length="358" mass="39710">MNLTFKPGYKPNSSDGKIRIDWNKYKDIILEKWESGSTLENIMDFLEVNRKVKVKRTPLHKHIQKWSSKSKRGPYQKTKSRRHAWSSNTVIEPTSPIIPARRSSIKPPPRIVCPQPQLPPRPLPFTPHLASPGPSSPLHPSSPNDPAQQGLLSPGHFRDYVSLREIERPHTSFSTATPTEEPLPSYCGESFLLDGTSLTTPNTLPDGASLRSRQSGEYAYEQMPPHRQEGGNLAGFGQQFDFTGSGSHTNYCHCLDMLCLATHPDQEPASDNTGLSHPDPNMELHAGPTFGSSSSSTIVLPDTPMERFLIDSTIDMMYYNIREPDPTEDVVSALSSLSMSEPESIGDRLSPNNSPRLG</sequence>